<gene>
    <name evidence="1" type="ORF">MKS88_003994</name>
</gene>
<accession>A0ACB9Y9L1</accession>
<comment type="caution">
    <text evidence="1">The sequence shown here is derived from an EMBL/GenBank/DDBJ whole genome shotgun (WGS) entry which is preliminary data.</text>
</comment>
<reference evidence="1" key="1">
    <citation type="submission" date="2022-06" db="EMBL/GenBank/DDBJ databases">
        <title>The First Complete Genome of the Simian Malaria Parasite Plasmodium brasilianum.</title>
        <authorList>
            <person name="Bajic M."/>
            <person name="Ravishankar S."/>
        </authorList>
    </citation>
    <scope>NUCLEOTIDE SEQUENCE</scope>
    <source>
        <strain evidence="1">Bolivian I</strain>
    </source>
</reference>
<organism evidence="1 2">
    <name type="scientific">Plasmodium brasilianum</name>
    <dbReference type="NCBI Taxonomy" id="5824"/>
    <lineage>
        <taxon>Eukaryota</taxon>
        <taxon>Sar</taxon>
        <taxon>Alveolata</taxon>
        <taxon>Apicomplexa</taxon>
        <taxon>Aconoidasida</taxon>
        <taxon>Haemosporida</taxon>
        <taxon>Plasmodiidae</taxon>
        <taxon>Plasmodium</taxon>
        <taxon>Plasmodium (Plasmodium)</taxon>
    </lineage>
</organism>
<sequence>MRQQLHSLLFINISAFFLLYWICCFNIDLNKINKCFDENLDNCTKLNTRTYRLLSKCKKYNYISIVGLKQEMPNIGTLQKKDISNKKGGAMRKKKQLNEYSTKNVEGNKKVVNSKSYIFVTKNYSHLEKKIFKELDFMEFLKNNRTVSDKTYQKIILKKNGFRIGLPSLVFLLLSLSLILDLFVGCGVINALFFLLSKISKGWFHPLHDALKKPLEWLWKTVRWKSNNTLSSSPGKSVYFQTTYVTEGFFGIIIYILPFIILGITAILGIIYYHKKVKKYEKIKFRKR</sequence>
<dbReference type="Proteomes" id="UP001056978">
    <property type="component" value="Chromosome 11"/>
</dbReference>
<evidence type="ECO:0000313" key="2">
    <source>
        <dbReference type="Proteomes" id="UP001056978"/>
    </source>
</evidence>
<name>A0ACB9Y9L1_PLABR</name>
<dbReference type="EMBL" id="CM043779">
    <property type="protein sequence ID" value="KAI4837517.1"/>
    <property type="molecule type" value="Genomic_DNA"/>
</dbReference>
<evidence type="ECO:0000313" key="1">
    <source>
        <dbReference type="EMBL" id="KAI4837517.1"/>
    </source>
</evidence>
<proteinExistence type="predicted"/>
<protein>
    <submittedName>
        <fullName evidence="1">Uncharacterized protein</fullName>
    </submittedName>
</protein>
<keyword evidence="2" id="KW-1185">Reference proteome</keyword>